<dbReference type="OrthoDB" id="9779910at2"/>
<evidence type="ECO:0000259" key="3">
    <source>
        <dbReference type="Pfam" id="PF18912"/>
    </source>
</evidence>
<accession>A0A0M3DIK6</accession>
<keyword evidence="4" id="KW-0808">Transferase</keyword>
<dbReference type="PANTHER" id="PTHR47505:SF1">
    <property type="entry name" value="DNA UTILIZATION PROTEIN YHGH"/>
    <property type="match status" value="1"/>
</dbReference>
<dbReference type="InterPro" id="IPR044005">
    <property type="entry name" value="DZR_2"/>
</dbReference>
<dbReference type="InterPro" id="IPR000836">
    <property type="entry name" value="PRTase_dom"/>
</dbReference>
<dbReference type="InterPro" id="IPR029057">
    <property type="entry name" value="PRTase-like"/>
</dbReference>
<dbReference type="InterPro" id="IPR051910">
    <property type="entry name" value="ComF/GntX_DNA_util-trans"/>
</dbReference>
<dbReference type="SUPFAM" id="SSF53271">
    <property type="entry name" value="PRTase-like"/>
    <property type="match status" value="1"/>
</dbReference>
<dbReference type="AlphaFoldDB" id="A0A0M3DIK6"/>
<dbReference type="PATRIC" id="fig|1629550.3.peg.644"/>
<evidence type="ECO:0000313" key="4">
    <source>
        <dbReference type="EMBL" id="KKY01951.1"/>
    </source>
</evidence>
<name>A0A0M3DIK6_9FIRM</name>
<protein>
    <submittedName>
        <fullName evidence="4">Phosphoribosyl transferase</fullName>
    </submittedName>
</protein>
<dbReference type="Gene3D" id="3.40.50.2020">
    <property type="match status" value="1"/>
</dbReference>
<organism evidence="4 5">
    <name type="scientific">Paraclostridium benzoelyticum</name>
    <dbReference type="NCBI Taxonomy" id="1629550"/>
    <lineage>
        <taxon>Bacteria</taxon>
        <taxon>Bacillati</taxon>
        <taxon>Bacillota</taxon>
        <taxon>Clostridia</taxon>
        <taxon>Peptostreptococcales</taxon>
        <taxon>Peptostreptococcaceae</taxon>
        <taxon>Paraclostridium</taxon>
    </lineage>
</organism>
<dbReference type="PANTHER" id="PTHR47505">
    <property type="entry name" value="DNA UTILIZATION PROTEIN YHGH"/>
    <property type="match status" value="1"/>
</dbReference>
<dbReference type="GO" id="GO:0016740">
    <property type="term" value="F:transferase activity"/>
    <property type="evidence" value="ECO:0007669"/>
    <property type="project" value="UniProtKB-KW"/>
</dbReference>
<evidence type="ECO:0000259" key="2">
    <source>
        <dbReference type="Pfam" id="PF00156"/>
    </source>
</evidence>
<evidence type="ECO:0000256" key="1">
    <source>
        <dbReference type="ARBA" id="ARBA00008007"/>
    </source>
</evidence>
<sequence length="249" mass="29119">MKSIFYKILDIIYPENIKCIICNKPISKNNTYSLCKDCFNELNFINDGCLKCGKTILNETIETLKPEDLLNGCPSCINKTYYFEKAIGCIEYSETSKKIVFGFKYNDKTFMVNIISKIMKEKLDTQNINYDYILYVPLHKKRERKRGFNQSKLIAKKLGKIENIKVLDSIYRNKNTTKLFKLTNEERSREVKNAFGFYKSINLCKNKNVLLIDDIFTTGSTVNEISKMLKFKGVKKIYICTFLTRINCY</sequence>
<gene>
    <name evidence="4" type="ORF">VN21_05965</name>
</gene>
<dbReference type="Pfam" id="PF18912">
    <property type="entry name" value="DZR_2"/>
    <property type="match status" value="1"/>
</dbReference>
<comment type="caution">
    <text evidence="4">The sequence shown here is derived from an EMBL/GenBank/DDBJ whole genome shotgun (WGS) entry which is preliminary data.</text>
</comment>
<reference evidence="4 5" key="1">
    <citation type="submission" date="2015-04" db="EMBL/GenBank/DDBJ databases">
        <title>Microcin producing Clostridium sp. JC272T.</title>
        <authorList>
            <person name="Jyothsna T."/>
            <person name="Sasikala C."/>
            <person name="Ramana C."/>
        </authorList>
    </citation>
    <scope>NUCLEOTIDE SEQUENCE [LARGE SCALE GENOMIC DNA]</scope>
    <source>
        <strain evidence="4 5">JC272</strain>
    </source>
</reference>
<feature type="domain" description="Double zinc ribbon" evidence="3">
    <location>
        <begin position="8"/>
        <end position="58"/>
    </location>
</feature>
<comment type="similarity">
    <text evidence="1">Belongs to the ComF/GntX family.</text>
</comment>
<dbReference type="EMBL" id="LBBT01000137">
    <property type="protein sequence ID" value="KKY01951.1"/>
    <property type="molecule type" value="Genomic_DNA"/>
</dbReference>
<keyword evidence="5" id="KW-1185">Reference proteome</keyword>
<evidence type="ECO:0000313" key="5">
    <source>
        <dbReference type="Proteomes" id="UP000034407"/>
    </source>
</evidence>
<feature type="domain" description="Phosphoribosyltransferase" evidence="2">
    <location>
        <begin position="187"/>
        <end position="246"/>
    </location>
</feature>
<dbReference type="Proteomes" id="UP000034407">
    <property type="component" value="Unassembled WGS sequence"/>
</dbReference>
<dbReference type="Pfam" id="PF00156">
    <property type="entry name" value="Pribosyltran"/>
    <property type="match status" value="1"/>
</dbReference>
<dbReference type="CDD" id="cd06223">
    <property type="entry name" value="PRTases_typeI"/>
    <property type="match status" value="1"/>
</dbReference>
<proteinExistence type="inferred from homology"/>